<dbReference type="EMBL" id="CP023036">
    <property type="protein sequence ID" value="AXY22260.1"/>
    <property type="molecule type" value="Genomic_DNA"/>
</dbReference>
<evidence type="ECO:0000256" key="2">
    <source>
        <dbReference type="ARBA" id="ARBA00023002"/>
    </source>
</evidence>
<dbReference type="OrthoDB" id="7374166at2"/>
<evidence type="ECO:0000313" key="5">
    <source>
        <dbReference type="EMBL" id="AXY22260.1"/>
    </source>
</evidence>
<dbReference type="Gene3D" id="3.90.1170.50">
    <property type="entry name" value="Aldehyde oxidase/xanthine dehydrogenase, a/b hammerhead"/>
    <property type="match status" value="1"/>
</dbReference>
<dbReference type="InterPro" id="IPR036856">
    <property type="entry name" value="Ald_Oxase/Xan_DH_a/b_sf"/>
</dbReference>
<feature type="compositionally biased region" description="Polar residues" evidence="3">
    <location>
        <begin position="1"/>
        <end position="22"/>
    </location>
</feature>
<evidence type="ECO:0000256" key="1">
    <source>
        <dbReference type="ARBA" id="ARBA00022505"/>
    </source>
</evidence>
<dbReference type="SMART" id="SM01008">
    <property type="entry name" value="Ald_Xan_dh_C"/>
    <property type="match status" value="1"/>
</dbReference>
<dbReference type="Proteomes" id="UP000264120">
    <property type="component" value="Chromosome"/>
</dbReference>
<evidence type="ECO:0000259" key="4">
    <source>
        <dbReference type="SMART" id="SM01008"/>
    </source>
</evidence>
<keyword evidence="2 5" id="KW-0560">Oxidoreductase</keyword>
<dbReference type="Pfam" id="PF20256">
    <property type="entry name" value="MoCoBD_2"/>
    <property type="match status" value="1"/>
</dbReference>
<dbReference type="RefSeq" id="WP_118962792.1">
    <property type="nucleotide sequence ID" value="NZ_CP023036.1"/>
</dbReference>
<gene>
    <name evidence="5" type="primary">cdhA</name>
    <name evidence="5" type="ORF">CD178_01483</name>
</gene>
<dbReference type="InterPro" id="IPR008274">
    <property type="entry name" value="AldOxase/xan_DH_MoCoBD1"/>
</dbReference>
<dbReference type="GO" id="GO:0034875">
    <property type="term" value="F:caffeine oxidase activity"/>
    <property type="evidence" value="ECO:0007669"/>
    <property type="project" value="UniProtKB-EC"/>
</dbReference>
<dbReference type="PANTHER" id="PTHR11908">
    <property type="entry name" value="XANTHINE DEHYDROGENASE"/>
    <property type="match status" value="1"/>
</dbReference>
<dbReference type="Pfam" id="PF02738">
    <property type="entry name" value="MoCoBD_1"/>
    <property type="match status" value="1"/>
</dbReference>
<protein>
    <submittedName>
        <fullName evidence="5">Caffeine dehydrogenase subunit alpha</fullName>
        <ecNumber evidence="5">1.17.5.2</ecNumber>
    </submittedName>
</protein>
<dbReference type="InterPro" id="IPR016208">
    <property type="entry name" value="Ald_Oxase/xanthine_DH-like"/>
</dbReference>
<feature type="domain" description="Aldehyde oxidase/xanthine dehydrogenase a/b hammerhead" evidence="4">
    <location>
        <begin position="35"/>
        <end position="144"/>
    </location>
</feature>
<dbReference type="KEGG" id="ksc:CD178_01483"/>
<reference evidence="5 6" key="1">
    <citation type="submission" date="2017-08" db="EMBL/GenBank/DDBJ databases">
        <title>Complete genome sequence of Gluconacetobacter saccharivorans CV1 isolated from Fermented Vinegar.</title>
        <authorList>
            <person name="Kim S.-Y."/>
        </authorList>
    </citation>
    <scope>NUCLEOTIDE SEQUENCE [LARGE SCALE GENOMIC DNA]</scope>
    <source>
        <strain evidence="5 6">CV1</strain>
    </source>
</reference>
<dbReference type="EC" id="1.17.5.2" evidence="5"/>
<evidence type="ECO:0000256" key="3">
    <source>
        <dbReference type="SAM" id="MobiDB-lite"/>
    </source>
</evidence>
<keyword evidence="6" id="KW-1185">Reference proteome</keyword>
<dbReference type="Pfam" id="PF01315">
    <property type="entry name" value="Ald_Xan_dh_C"/>
    <property type="match status" value="1"/>
</dbReference>
<dbReference type="Gene3D" id="3.30.365.10">
    <property type="entry name" value="Aldehyde oxidase/xanthine dehydrogenase, molybdopterin binding domain"/>
    <property type="match status" value="4"/>
</dbReference>
<accession>A0A347WBL7</accession>
<feature type="region of interest" description="Disordered" evidence="3">
    <location>
        <begin position="1"/>
        <end position="30"/>
    </location>
</feature>
<dbReference type="InterPro" id="IPR000674">
    <property type="entry name" value="Ald_Oxase/Xan_DH_a/b"/>
</dbReference>
<dbReference type="SUPFAM" id="SSF54665">
    <property type="entry name" value="CO dehydrogenase molybdoprotein N-domain-like"/>
    <property type="match status" value="1"/>
</dbReference>
<name>A0A347WBL7_9PROT</name>
<dbReference type="AlphaFoldDB" id="A0A347WBL7"/>
<dbReference type="InterPro" id="IPR046867">
    <property type="entry name" value="AldOxase/xan_DH_MoCoBD2"/>
</dbReference>
<proteinExistence type="predicted"/>
<evidence type="ECO:0000313" key="6">
    <source>
        <dbReference type="Proteomes" id="UP000264120"/>
    </source>
</evidence>
<dbReference type="GO" id="GO:0005506">
    <property type="term" value="F:iron ion binding"/>
    <property type="evidence" value="ECO:0007669"/>
    <property type="project" value="InterPro"/>
</dbReference>
<dbReference type="PANTHER" id="PTHR11908:SF132">
    <property type="entry name" value="ALDEHYDE OXIDASE 1-RELATED"/>
    <property type="match status" value="1"/>
</dbReference>
<organism evidence="5 6">
    <name type="scientific">Komagataeibacter saccharivorans</name>
    <dbReference type="NCBI Taxonomy" id="265959"/>
    <lineage>
        <taxon>Bacteria</taxon>
        <taxon>Pseudomonadati</taxon>
        <taxon>Pseudomonadota</taxon>
        <taxon>Alphaproteobacteria</taxon>
        <taxon>Acetobacterales</taxon>
        <taxon>Acetobacteraceae</taxon>
        <taxon>Komagataeibacter</taxon>
    </lineage>
</organism>
<dbReference type="SUPFAM" id="SSF56003">
    <property type="entry name" value="Molybdenum cofactor-binding domain"/>
    <property type="match status" value="1"/>
</dbReference>
<sequence length="794" mass="85029">MTTDDAPRSNSFPGHNNKQGVGQSVPRKEDDRYLRGTGEYVGDIRLSGMRELAFVRSPYAHARLGAIHKPAGREDCVFTAADLHGVEPIIANSGLPGFKSSAQYALAYEKVRHVGEAVAVCVAPTRAEAEDLAATVVVDYEELPALSDMLDAITPGAALVHDHWGDNLFLQTQVAGDVDEIIRTAPIHVKRTLRTARQCMSPMEGRGVIARWESRLNQLVLITSTQMPHIVRTGLAGCLGLSEEQVRIIAPDVGGGFGYKGILLPEEVCAGFLARYLGHPVRWLEDRREQLAGNANCREHHYELNAYADRDGRLLAVDADASVDAGAYSIYPFSACLEAAQVASILPGPYRMQGYRCHTRSVATNKAGIVPYRGVARAGVCYAIESLMDDIAVQAGLEPWEVRLRNLVPAELMPFDNITNKHFDSGDYPEALRRVVKAIDVPGVRARQAAMQGPVRLGLGIAIFCEQGAHGTSVYHGWGIPMVPGFEQAVARLTPDGGLELRVGIQSHGQGLETTLAQVGAEVLGIPIERIQVVHGDTALTPYSTGTWGSRCMVMAGGAVATACRELAERIVAIGAKLLQVRAEDARIVDGAVVSGERTVTIAEVARTWYLRPQELPADVSPAGLEVTGGYRTRRDTGTFSYAAHAVVVSVDTEMGDVKILDYAICEDGGVLVNPMIVDGQVNGGLAQGVGTALYEEMPFDAAGQPLATTLADYMLPGATEVPLLRIDHMVTPSPYTEFGQKGIGEGGAIGPPAAIANAVNDALRPLGVRMDRLPITPHRIVSALMAREQGVAS</sequence>
<dbReference type="InterPro" id="IPR037165">
    <property type="entry name" value="AldOxase/xan_DH_Mopterin-bd_sf"/>
</dbReference>
<keyword evidence="1" id="KW-0500">Molybdenum</keyword>